<keyword evidence="2" id="KW-1185">Reference proteome</keyword>
<accession>A0A8H6D192</accession>
<name>A0A8H6D192_9HYPO</name>
<reference evidence="1 2" key="1">
    <citation type="submission" date="2020-05" db="EMBL/GenBank/DDBJ databases">
        <title>Identification and distribution of gene clusters putatively required for synthesis of sphingolipid metabolism inhibitors in phylogenetically diverse species of the filamentous fungus Fusarium.</title>
        <authorList>
            <person name="Kim H.-S."/>
            <person name="Busman M."/>
            <person name="Brown D.W."/>
            <person name="Divon H."/>
            <person name="Uhlig S."/>
            <person name="Proctor R.H."/>
        </authorList>
    </citation>
    <scope>NUCLEOTIDE SEQUENCE [LARGE SCALE GENOMIC DNA]</scope>
    <source>
        <strain evidence="1 2">NRRL 26131</strain>
    </source>
</reference>
<organism evidence="1 2">
    <name type="scientific">Fusarium globosum</name>
    <dbReference type="NCBI Taxonomy" id="78864"/>
    <lineage>
        <taxon>Eukaryota</taxon>
        <taxon>Fungi</taxon>
        <taxon>Dikarya</taxon>
        <taxon>Ascomycota</taxon>
        <taxon>Pezizomycotina</taxon>
        <taxon>Sordariomycetes</taxon>
        <taxon>Hypocreomycetidae</taxon>
        <taxon>Hypocreales</taxon>
        <taxon>Nectriaceae</taxon>
        <taxon>Fusarium</taxon>
        <taxon>Fusarium fujikuroi species complex</taxon>
    </lineage>
</organism>
<sequence>MTSFAGAFAAMSAGTSWEEKVSPDTLNDKLEDAYGEMFSQILNSTESFVGILFGGVPPKGWSDDKMTDFVYEFFRDGDWLSSSITKPFMDEYISQVQTKWDEFAVVKAMKSRNKADYFLMVSDHHNGVGTVPTYQDMSEQVCKDHMEGCLWHEKRCICFGSKGNSPGSIGGARNLQGDELKTLKGYVFDYEAALKNNYDCVKYRIDNPQRCVSINGNVPEECNIKDATVPDYNDMDIDNPIQYTKCWFNLPPAMGHDYLCGWTEN</sequence>
<gene>
    <name evidence="1" type="ORF">FGLOB1_11296</name>
</gene>
<dbReference type="EMBL" id="JAAQPF010000570">
    <property type="protein sequence ID" value="KAF5699585.1"/>
    <property type="molecule type" value="Genomic_DNA"/>
</dbReference>
<protein>
    <submittedName>
        <fullName evidence="1">Fg-gap repeat domain-containing protein</fullName>
    </submittedName>
</protein>
<dbReference type="Proteomes" id="UP000532311">
    <property type="component" value="Unassembled WGS sequence"/>
</dbReference>
<proteinExistence type="predicted"/>
<evidence type="ECO:0000313" key="2">
    <source>
        <dbReference type="Proteomes" id="UP000532311"/>
    </source>
</evidence>
<dbReference type="AlphaFoldDB" id="A0A8H6D192"/>
<evidence type="ECO:0000313" key="1">
    <source>
        <dbReference type="EMBL" id="KAF5699585.1"/>
    </source>
</evidence>
<comment type="caution">
    <text evidence="1">The sequence shown here is derived from an EMBL/GenBank/DDBJ whole genome shotgun (WGS) entry which is preliminary data.</text>
</comment>